<reference evidence="2 3" key="1">
    <citation type="submission" date="2016-10" db="EMBL/GenBank/DDBJ databases">
        <authorList>
            <person name="de Groot N.N."/>
        </authorList>
    </citation>
    <scope>NUCLEOTIDE SEQUENCE [LARGE SCALE GENOMIC DNA]</scope>
    <source>
        <strain evidence="3">P4B,CCM 7963,CECT 7998,DSM 25260,IBRC-M 10614,KCTC 13821</strain>
    </source>
</reference>
<protein>
    <submittedName>
        <fullName evidence="2">Uncharacterized protein</fullName>
    </submittedName>
</protein>
<gene>
    <name evidence="2" type="ORF">SAMN05216352_12426</name>
</gene>
<organism evidence="2 3">
    <name type="scientific">Alteribacillus bidgolensis</name>
    <dbReference type="NCBI Taxonomy" id="930129"/>
    <lineage>
        <taxon>Bacteria</taxon>
        <taxon>Bacillati</taxon>
        <taxon>Bacillota</taxon>
        <taxon>Bacilli</taxon>
        <taxon>Bacillales</taxon>
        <taxon>Bacillaceae</taxon>
        <taxon>Alteribacillus</taxon>
    </lineage>
</organism>
<evidence type="ECO:0000256" key="1">
    <source>
        <dbReference type="SAM" id="Phobius"/>
    </source>
</evidence>
<dbReference type="EMBL" id="FNDU01000024">
    <property type="protein sequence ID" value="SDJ11519.1"/>
    <property type="molecule type" value="Genomic_DNA"/>
</dbReference>
<keyword evidence="1" id="KW-0472">Membrane</keyword>
<evidence type="ECO:0000313" key="2">
    <source>
        <dbReference type="EMBL" id="SDJ11519.1"/>
    </source>
</evidence>
<feature type="transmembrane region" description="Helical" evidence="1">
    <location>
        <begin position="49"/>
        <end position="72"/>
    </location>
</feature>
<name>A0A1G8R3H7_9BACI</name>
<dbReference type="AlphaFoldDB" id="A0A1G8R3H7"/>
<keyword evidence="3" id="KW-1185">Reference proteome</keyword>
<accession>A0A1G8R3H7</accession>
<keyword evidence="1" id="KW-0812">Transmembrane</keyword>
<proteinExistence type="predicted"/>
<keyword evidence="1" id="KW-1133">Transmembrane helix</keyword>
<sequence length="84" mass="9805">MKVLENKKIICLLSLISIIVGTSVTRNDDVSPWVYLGFPAEWIQYNSTFGFNVNLLGLTFNFVFFYFIFLMIEKLLNKTLYHSN</sequence>
<evidence type="ECO:0000313" key="3">
    <source>
        <dbReference type="Proteomes" id="UP000199017"/>
    </source>
</evidence>
<dbReference type="Proteomes" id="UP000199017">
    <property type="component" value="Unassembled WGS sequence"/>
</dbReference>